<dbReference type="Gene3D" id="2.60.40.10">
    <property type="entry name" value="Immunoglobulins"/>
    <property type="match status" value="8"/>
</dbReference>
<keyword evidence="2" id="KW-0272">Extracellular matrix</keyword>
<keyword evidence="2" id="KW-0964">Secreted</keyword>
<keyword evidence="5" id="KW-0677">Repeat</keyword>
<dbReference type="Proteomes" id="UP000001645">
    <property type="component" value="Chromosome 18"/>
</dbReference>
<keyword evidence="3" id="KW-0245">EGF-like domain</keyword>
<name>A0A803XNX4_MELGA</name>
<dbReference type="SUPFAM" id="SSF56496">
    <property type="entry name" value="Fibrinogen C-terminal domain-like"/>
    <property type="match status" value="1"/>
</dbReference>
<dbReference type="InterPro" id="IPR003961">
    <property type="entry name" value="FN3_dom"/>
</dbReference>
<dbReference type="GO" id="GO:0005615">
    <property type="term" value="C:extracellular space"/>
    <property type="evidence" value="ECO:0007669"/>
    <property type="project" value="TreeGrafter"/>
</dbReference>
<dbReference type="CDD" id="cd00087">
    <property type="entry name" value="FReD"/>
    <property type="match status" value="1"/>
</dbReference>
<evidence type="ECO:0000259" key="7">
    <source>
        <dbReference type="PROSITE" id="PS50853"/>
    </source>
</evidence>
<feature type="domain" description="Fibronectin type-III" evidence="7">
    <location>
        <begin position="78"/>
        <end position="175"/>
    </location>
</feature>
<evidence type="ECO:0000256" key="5">
    <source>
        <dbReference type="ARBA" id="ARBA00022737"/>
    </source>
</evidence>
<dbReference type="SMART" id="SM00186">
    <property type="entry name" value="FBG"/>
    <property type="match status" value="1"/>
</dbReference>
<feature type="domain" description="Fibronectin type-III" evidence="7">
    <location>
        <begin position="624"/>
        <end position="719"/>
    </location>
</feature>
<dbReference type="InterPro" id="IPR050991">
    <property type="entry name" value="ECM_Regulatory_Proteins"/>
</dbReference>
<dbReference type="PANTHER" id="PTHR46708:SF3">
    <property type="entry name" value="TENASCIN-X"/>
    <property type="match status" value="1"/>
</dbReference>
<reference evidence="9 10" key="1">
    <citation type="journal article" date="2010" name="PLoS Biol.">
        <title>Multi-platform next-generation sequencing of the domestic turkey (Meleagris gallopavo): genome assembly and analysis.</title>
        <authorList>
            <person name="Dalloul R.A."/>
            <person name="Long J.A."/>
            <person name="Zimin A.V."/>
            <person name="Aslam L."/>
            <person name="Beal K."/>
            <person name="Blomberg L.A."/>
            <person name="Bouffard P."/>
            <person name="Burt D.W."/>
            <person name="Crasta O."/>
            <person name="Crooijmans R.P."/>
            <person name="Cooper K."/>
            <person name="Coulombe R.A."/>
            <person name="De S."/>
            <person name="Delany M.E."/>
            <person name="Dodgson J.B."/>
            <person name="Dong J.J."/>
            <person name="Evans C."/>
            <person name="Frederickson K.M."/>
            <person name="Flicek P."/>
            <person name="Florea L."/>
            <person name="Folkerts O."/>
            <person name="Groenen M.A."/>
            <person name="Harkins T.T."/>
            <person name="Herrero J."/>
            <person name="Hoffmann S."/>
            <person name="Megens H.J."/>
            <person name="Jiang A."/>
            <person name="de Jong P."/>
            <person name="Kaiser P."/>
            <person name="Kim H."/>
            <person name="Kim K.W."/>
            <person name="Kim S."/>
            <person name="Langenberger D."/>
            <person name="Lee M.K."/>
            <person name="Lee T."/>
            <person name="Mane S."/>
            <person name="Marcais G."/>
            <person name="Marz M."/>
            <person name="McElroy A.P."/>
            <person name="Modise T."/>
            <person name="Nefedov M."/>
            <person name="Notredame C."/>
            <person name="Paton I.R."/>
            <person name="Payne W.S."/>
            <person name="Pertea G."/>
            <person name="Prickett D."/>
            <person name="Puiu D."/>
            <person name="Qioa D."/>
            <person name="Raineri E."/>
            <person name="Ruffier M."/>
            <person name="Salzberg S.L."/>
            <person name="Schatz M.C."/>
            <person name="Scheuring C."/>
            <person name="Schmidt C.J."/>
            <person name="Schroeder S."/>
            <person name="Searle S.M."/>
            <person name="Smith E.J."/>
            <person name="Smith J."/>
            <person name="Sonstegard T.S."/>
            <person name="Stadler P.F."/>
            <person name="Tafer H."/>
            <person name="Tu Z.J."/>
            <person name="Van Tassell C.P."/>
            <person name="Vilella A.J."/>
            <person name="Williams K.P."/>
            <person name="Yorke J.A."/>
            <person name="Zhang L."/>
            <person name="Zhang H.B."/>
            <person name="Zhang X."/>
            <person name="Zhang Y."/>
            <person name="Reed K.M."/>
        </authorList>
    </citation>
    <scope>NUCLEOTIDE SEQUENCE [LARGE SCALE GENOMIC DNA]</scope>
</reference>
<evidence type="ECO:0000259" key="8">
    <source>
        <dbReference type="PROSITE" id="PS51406"/>
    </source>
</evidence>
<feature type="domain" description="Fibronectin type-III" evidence="7">
    <location>
        <begin position="446"/>
        <end position="543"/>
    </location>
</feature>
<dbReference type="Pfam" id="PF00147">
    <property type="entry name" value="Fibrinogen_C"/>
    <property type="match status" value="1"/>
</dbReference>
<dbReference type="InterPro" id="IPR002181">
    <property type="entry name" value="Fibrinogen_a/b/g_C_dom"/>
</dbReference>
<dbReference type="FunFam" id="2.60.40.10:FF:000024">
    <property type="entry name" value="Tenascin-X"/>
    <property type="match status" value="4"/>
</dbReference>
<dbReference type="AlphaFoldDB" id="A0A803XNX4"/>
<dbReference type="PROSITE" id="PS51406">
    <property type="entry name" value="FIBRINOGEN_C_2"/>
    <property type="match status" value="1"/>
</dbReference>
<proteinExistence type="predicted"/>
<dbReference type="SUPFAM" id="SSF49265">
    <property type="entry name" value="Fibronectin type III"/>
    <property type="match status" value="7"/>
</dbReference>
<feature type="domain" description="Fibronectin type-III" evidence="7">
    <location>
        <begin position="179"/>
        <end position="271"/>
    </location>
</feature>
<dbReference type="PANTHER" id="PTHR46708">
    <property type="entry name" value="TENASCIN"/>
    <property type="match status" value="1"/>
</dbReference>
<sequence length="931" mass="101563">PDSVQLEWSVPTGSFDSFTVQYKDAQGQPQVVPVDGGSRSVTVPGLSPSRRYKFNLYGVWGRKRLGPVSTDAITEEEPPSPPRLGELTASHVSPDSVQLEWSVPAGSFDSFTVQYKDAQGQPQVVPVDGGSRSVTVPGLSPSRRYKFNLYGVWGRKRLGPISTDAVTAPVEKEPPSPPRLGELTASHVSPDSVQLEWSVPAGSFDSFTVQYKDAQGQPQVVPVDGGSRSVTVPGLSPSRRYKFNLYGVWGRKRLGPVSTDAVTGEDAVLEKEPPSPPLLGELTASHVSPDSVQLEWSVPAGSFDSFTVQYKDAQGQPQVVPVDGGLRSVTVPGLSPSRRYKFNLYGVWGRKRLGPVSTDGPRMLHLSGPDSVQLEWSVPAGSFDSFTVQYKDAQGQPQVVPVDGGSRSMTVPGLSPSRRYKFNLYGVRMGGHGLCATAAAPVEEEPPSPPRLGELTASHVSPDSVQLEWSVPAGSFDSFTVQYKDAQGQPQVVPVDGGSRSVTVPGLSPSRRYKFNLYGVWGRKRLGPVSTDAVTGEDAVCSIHVLRLTVELAYGRKRLWPLLLTVILYKDAQGQPQVVPVDGGSRSVTVPGLSPSRRYKFNLYGVWGRKRLGPVSTDAVTGEAPSQPRLGELTASHVSPNSVQLEWSVPEGTFDSFTVQYIDVQGQAQELHLESGSRTVTVSGLLPSHPYKFNLYGLWGQTRLGPISTDTVTAPLPHPHPRDCAEEQLNGPGPSREALIFLGGDQRRPLRVFCDMESDGGGWLVFQRRMDGGTNFWRGWEEYVHGFGNISGEFWLGNAALHTLTASGPTELRVDLRTPSDSAFARYRDFAVGGPEDSFRLHLGAYSGTAGDALSYHAGSPFSTRDHDPRGRPRPCAVAYTGAWWYRNCHYANLNGRYGVPYDHQGINWYPWKGFEYSIPFTEMKLRPQRD</sequence>
<comment type="subcellular location">
    <subcellularLocation>
        <location evidence="1">Secreted</location>
        <location evidence="1">Extracellular space</location>
        <location evidence="1">Extracellular matrix</location>
    </subcellularLocation>
</comment>
<feature type="domain" description="Fibronectin type-III" evidence="7">
    <location>
        <begin position="1"/>
        <end position="77"/>
    </location>
</feature>
<dbReference type="Ensembl" id="ENSMGAT00000034457.1">
    <property type="protein sequence ID" value="ENSMGAP00000021220.1"/>
    <property type="gene ID" value="ENSMGAG00000009629.3"/>
</dbReference>
<dbReference type="SMART" id="SM00060">
    <property type="entry name" value="FN3"/>
    <property type="match status" value="8"/>
</dbReference>
<evidence type="ECO:0000313" key="10">
    <source>
        <dbReference type="Proteomes" id="UP000001645"/>
    </source>
</evidence>
<feature type="domain" description="Fibronectin type-III" evidence="7">
    <location>
        <begin position="273"/>
        <end position="370"/>
    </location>
</feature>
<dbReference type="Bgee" id="ENSMGAG00000009629">
    <property type="expression patterns" value="Expressed in gizzard and 15 other cell types or tissues"/>
</dbReference>
<evidence type="ECO:0000256" key="4">
    <source>
        <dbReference type="ARBA" id="ARBA00022729"/>
    </source>
</evidence>
<dbReference type="CDD" id="cd00063">
    <property type="entry name" value="FN3"/>
    <property type="match status" value="7"/>
</dbReference>
<dbReference type="PROSITE" id="PS50853">
    <property type="entry name" value="FN3"/>
    <property type="match status" value="6"/>
</dbReference>
<reference evidence="9" key="2">
    <citation type="submission" date="2025-08" db="UniProtKB">
        <authorList>
            <consortium name="Ensembl"/>
        </authorList>
    </citation>
    <scope>IDENTIFICATION</scope>
</reference>
<dbReference type="InterPro" id="IPR013783">
    <property type="entry name" value="Ig-like_fold"/>
</dbReference>
<dbReference type="InterPro" id="IPR020837">
    <property type="entry name" value="Fibrinogen_CS"/>
</dbReference>
<evidence type="ECO:0000313" key="9">
    <source>
        <dbReference type="Ensembl" id="ENSMGAP00000021220.1"/>
    </source>
</evidence>
<dbReference type="InterPro" id="IPR036116">
    <property type="entry name" value="FN3_sf"/>
</dbReference>
<accession>A0A803XNX4</accession>
<dbReference type="Gene3D" id="3.90.215.10">
    <property type="entry name" value="Gamma Fibrinogen, chain A, domain 1"/>
    <property type="match status" value="1"/>
</dbReference>
<keyword evidence="10" id="KW-1185">Reference proteome</keyword>
<dbReference type="InterPro" id="IPR036056">
    <property type="entry name" value="Fibrinogen-like_C"/>
</dbReference>
<reference evidence="9" key="3">
    <citation type="submission" date="2025-09" db="UniProtKB">
        <authorList>
            <consortium name="Ensembl"/>
        </authorList>
    </citation>
    <scope>IDENTIFICATION</scope>
</reference>
<keyword evidence="6" id="KW-1015">Disulfide bond</keyword>
<dbReference type="PROSITE" id="PS00514">
    <property type="entry name" value="FIBRINOGEN_C_1"/>
    <property type="match status" value="1"/>
</dbReference>
<dbReference type="GO" id="GO:0030155">
    <property type="term" value="P:regulation of cell adhesion"/>
    <property type="evidence" value="ECO:0007669"/>
    <property type="project" value="TreeGrafter"/>
</dbReference>
<dbReference type="InterPro" id="IPR014716">
    <property type="entry name" value="Fibrinogen_a/b/g_C_1"/>
</dbReference>
<dbReference type="GO" id="GO:0031175">
    <property type="term" value="P:neuron projection development"/>
    <property type="evidence" value="ECO:0007669"/>
    <property type="project" value="TreeGrafter"/>
</dbReference>
<feature type="domain" description="Fibrinogen C-terminal" evidence="8">
    <location>
        <begin position="715"/>
        <end position="930"/>
    </location>
</feature>
<evidence type="ECO:0000256" key="3">
    <source>
        <dbReference type="ARBA" id="ARBA00022536"/>
    </source>
</evidence>
<evidence type="ECO:0000256" key="6">
    <source>
        <dbReference type="ARBA" id="ARBA00023157"/>
    </source>
</evidence>
<organism evidence="9 10">
    <name type="scientific">Meleagris gallopavo</name>
    <name type="common">Wild turkey</name>
    <dbReference type="NCBI Taxonomy" id="9103"/>
    <lineage>
        <taxon>Eukaryota</taxon>
        <taxon>Metazoa</taxon>
        <taxon>Chordata</taxon>
        <taxon>Craniata</taxon>
        <taxon>Vertebrata</taxon>
        <taxon>Euteleostomi</taxon>
        <taxon>Archelosauria</taxon>
        <taxon>Archosauria</taxon>
        <taxon>Dinosauria</taxon>
        <taxon>Saurischia</taxon>
        <taxon>Theropoda</taxon>
        <taxon>Coelurosauria</taxon>
        <taxon>Aves</taxon>
        <taxon>Neognathae</taxon>
        <taxon>Galloanserae</taxon>
        <taxon>Galliformes</taxon>
        <taxon>Phasianidae</taxon>
        <taxon>Meleagridinae</taxon>
        <taxon>Meleagris</taxon>
    </lineage>
</organism>
<evidence type="ECO:0000256" key="2">
    <source>
        <dbReference type="ARBA" id="ARBA00022530"/>
    </source>
</evidence>
<dbReference type="Pfam" id="PF00041">
    <property type="entry name" value="fn3"/>
    <property type="match status" value="7"/>
</dbReference>
<evidence type="ECO:0000256" key="1">
    <source>
        <dbReference type="ARBA" id="ARBA00004498"/>
    </source>
</evidence>
<evidence type="ECO:0008006" key="11">
    <source>
        <dbReference type="Google" id="ProtNLM"/>
    </source>
</evidence>
<protein>
    <recommendedName>
        <fullName evidence="11">Tenascin XB</fullName>
    </recommendedName>
</protein>
<dbReference type="GeneTree" id="ENSGT00940000155565"/>
<keyword evidence="4" id="KW-0732">Signal</keyword>
<dbReference type="FunFam" id="3.90.215.10:FF:000001">
    <property type="entry name" value="Tenascin isoform 1"/>
    <property type="match status" value="1"/>
</dbReference>